<keyword evidence="7 9" id="KW-0804">Transcription</keyword>
<keyword evidence="6 10" id="KW-0175">Coiled coil</keyword>
<comment type="similarity">
    <text evidence="2 9">Belongs to the EAF6 family.</text>
</comment>
<reference evidence="13" key="3">
    <citation type="submission" date="2018-07" db="EMBL/GenBank/DDBJ databases">
        <authorList>
            <person name="Quirk P.G."/>
            <person name="Krulwich T.A."/>
        </authorList>
    </citation>
    <scope>NUCLEOTIDE SEQUENCE</scope>
    <source>
        <strain evidence="13">96224</strain>
    </source>
</reference>
<dbReference type="HOGENOM" id="CLU_081048_1_0_1"/>
<dbReference type="GO" id="GO:0006281">
    <property type="term" value="P:DNA repair"/>
    <property type="evidence" value="ECO:0007669"/>
    <property type="project" value="UniProtKB-UniRule"/>
</dbReference>
<comment type="subunit">
    <text evidence="9">Component of the NuA4 histone acetyltransferase complex.</text>
</comment>
<reference evidence="14" key="1">
    <citation type="journal article" date="2013" name="Nat. Genet.">
        <title>The wheat powdery mildew genome shows the unique evolution of an obligate biotroph.</title>
        <authorList>
            <person name="Wicker T."/>
            <person name="Oberhaensli S."/>
            <person name="Parlange F."/>
            <person name="Buchmann J.P."/>
            <person name="Shatalina M."/>
            <person name="Roffler S."/>
            <person name="Ben-David R."/>
            <person name="Dolezel J."/>
            <person name="Simkova H."/>
            <person name="Schulze-Lefert P."/>
            <person name="Spanu P.D."/>
            <person name="Bruggmann R."/>
            <person name="Amselem J."/>
            <person name="Quesneville H."/>
            <person name="Ver Loren van Themaat E."/>
            <person name="Paape T."/>
            <person name="Shimizu K.K."/>
            <person name="Keller B."/>
        </authorList>
    </citation>
    <scope>NUCLEOTIDE SEQUENCE [LARGE SCALE GENOMIC DNA]</scope>
    <source>
        <strain evidence="14">96224</strain>
    </source>
</reference>
<evidence type="ECO:0000256" key="4">
    <source>
        <dbReference type="ARBA" id="ARBA00022853"/>
    </source>
</evidence>
<feature type="region of interest" description="Disordered" evidence="11">
    <location>
        <begin position="145"/>
        <end position="186"/>
    </location>
</feature>
<feature type="coiled-coil region" evidence="10">
    <location>
        <begin position="23"/>
        <end position="57"/>
    </location>
</feature>
<feature type="region of interest" description="Disordered" evidence="11">
    <location>
        <begin position="104"/>
        <end position="124"/>
    </location>
</feature>
<evidence type="ECO:0000313" key="13">
    <source>
        <dbReference type="EMBL" id="SUZ10241.1"/>
    </source>
</evidence>
<name>A0A061HG98_BLUGR</name>
<evidence type="ECO:0000313" key="14">
    <source>
        <dbReference type="Proteomes" id="UP000053110"/>
    </source>
</evidence>
<dbReference type="EMBL" id="UIGY01000077">
    <property type="protein sequence ID" value="SUZ10241.1"/>
    <property type="molecule type" value="Genomic_DNA"/>
</dbReference>
<dbReference type="AlphaFoldDB" id="A0A061HG98"/>
<evidence type="ECO:0000256" key="9">
    <source>
        <dbReference type="RuleBase" id="RU368022"/>
    </source>
</evidence>
<dbReference type="InterPro" id="IPR015418">
    <property type="entry name" value="Eaf6"/>
</dbReference>
<evidence type="ECO:0000256" key="6">
    <source>
        <dbReference type="ARBA" id="ARBA00023054"/>
    </source>
</evidence>
<comment type="subcellular location">
    <subcellularLocation>
        <location evidence="1 9">Nucleus</location>
    </subcellularLocation>
</comment>
<keyword evidence="4 9" id="KW-0156">Chromatin regulator</keyword>
<proteinExistence type="inferred from homology"/>
<evidence type="ECO:0000256" key="11">
    <source>
        <dbReference type="SAM" id="MobiDB-lite"/>
    </source>
</evidence>
<keyword evidence="5 9" id="KW-0805">Transcription regulation</keyword>
<dbReference type="GO" id="GO:0006325">
    <property type="term" value="P:chromatin organization"/>
    <property type="evidence" value="ECO:0007669"/>
    <property type="project" value="UniProtKB-KW"/>
</dbReference>
<organism evidence="13">
    <name type="scientific">Blumeria graminis f. sp. tritici 96224</name>
    <dbReference type="NCBI Taxonomy" id="1268274"/>
    <lineage>
        <taxon>Eukaryota</taxon>
        <taxon>Fungi</taxon>
        <taxon>Dikarya</taxon>
        <taxon>Ascomycota</taxon>
        <taxon>Pezizomycotina</taxon>
        <taxon>Leotiomycetes</taxon>
        <taxon>Erysiphales</taxon>
        <taxon>Erysiphaceae</taxon>
        <taxon>Blumeria</taxon>
    </lineage>
</organism>
<dbReference type="OrthoDB" id="440324at2759"/>
<dbReference type="Pfam" id="PF09340">
    <property type="entry name" value="NuA4"/>
    <property type="match status" value="1"/>
</dbReference>
<feature type="compositionally biased region" description="Basic and acidic residues" evidence="11">
    <location>
        <begin position="162"/>
        <end position="176"/>
    </location>
</feature>
<dbReference type="PANTHER" id="PTHR13476">
    <property type="entry name" value="CHROMATIN MODIFICATION-RELATED PROTEIN MEAF6"/>
    <property type="match status" value="1"/>
</dbReference>
<evidence type="ECO:0000313" key="12">
    <source>
        <dbReference type="EMBL" id="EPQ64773.1"/>
    </source>
</evidence>
<evidence type="ECO:0000256" key="7">
    <source>
        <dbReference type="ARBA" id="ARBA00023163"/>
    </source>
</evidence>
<dbReference type="GO" id="GO:0005634">
    <property type="term" value="C:nucleus"/>
    <property type="evidence" value="ECO:0007669"/>
    <property type="project" value="UniProtKB-SubCell"/>
</dbReference>
<evidence type="ECO:0000256" key="8">
    <source>
        <dbReference type="ARBA" id="ARBA00023242"/>
    </source>
</evidence>
<sequence>MTDKAVSLASTTTSNPSIVSAIYEETRSQLRDLLKRRRELEVALAAQETLIAKKEHEYLEETPSGNVITGFDNYTKGNLVTGRRRGRDEEERERRWRVFSRSSISWNPQTEQPEADQSAANTATTETPTMANFQKIEVASVHAVSTNATSAGKGTLTKKNKKGVEDVDGGEKDQKKARISFGPVRK</sequence>
<reference evidence="12" key="2">
    <citation type="submission" date="2013-01" db="EMBL/GenBank/DDBJ databases">
        <title>The wheat powdery mildew genome reveals unique evolution of an obligate biotroph.</title>
        <authorList>
            <person name="Oberhaensli S."/>
            <person name="Wicker T."/>
            <person name="Keller B."/>
        </authorList>
    </citation>
    <scope>NUCLEOTIDE SEQUENCE</scope>
    <source>
        <strain evidence="12">96224</strain>
    </source>
</reference>
<comment type="function">
    <text evidence="9">Component of the NuA4 histone acetyltransferase complex which is involved in transcriptional activation of selected genes principally by acetylation of nucleosomal histone H4 and H2A. The NuA4 complex is also involved in DNA repair.</text>
</comment>
<evidence type="ECO:0000256" key="10">
    <source>
        <dbReference type="SAM" id="Coils"/>
    </source>
</evidence>
<dbReference type="Proteomes" id="UP000053110">
    <property type="component" value="Unassembled WGS sequence"/>
</dbReference>
<accession>A0A061HG98</accession>
<keyword evidence="8 9" id="KW-0539">Nucleus</keyword>
<evidence type="ECO:0000256" key="3">
    <source>
        <dbReference type="ARBA" id="ARBA00018504"/>
    </source>
</evidence>
<gene>
    <name evidence="12" type="ORF">BGT96224_2603</name>
    <name evidence="13" type="ORF">BGT96224V2_LOCUS3412</name>
</gene>
<dbReference type="EMBL" id="KE375050">
    <property type="protein sequence ID" value="EPQ64773.1"/>
    <property type="molecule type" value="Genomic_DNA"/>
</dbReference>
<keyword evidence="9" id="KW-0234">DNA repair</keyword>
<dbReference type="GO" id="GO:0035267">
    <property type="term" value="C:NuA4 histone acetyltransferase complex"/>
    <property type="evidence" value="ECO:0007669"/>
    <property type="project" value="UniProtKB-UniRule"/>
</dbReference>
<protein>
    <recommendedName>
        <fullName evidence="3 9">Chromatin modification-related protein EAF6</fullName>
    </recommendedName>
</protein>
<evidence type="ECO:0000256" key="5">
    <source>
        <dbReference type="ARBA" id="ARBA00023015"/>
    </source>
</evidence>
<keyword evidence="9" id="KW-0227">DNA damage</keyword>
<evidence type="ECO:0000256" key="1">
    <source>
        <dbReference type="ARBA" id="ARBA00004123"/>
    </source>
</evidence>
<evidence type="ECO:0000256" key="2">
    <source>
        <dbReference type="ARBA" id="ARBA00010916"/>
    </source>
</evidence>